<evidence type="ECO:0000259" key="2">
    <source>
        <dbReference type="PROSITE" id="PS51004"/>
    </source>
</evidence>
<evidence type="ECO:0000256" key="1">
    <source>
        <dbReference type="PROSITE-ProRule" id="PRU00352"/>
    </source>
</evidence>
<accession>Q98VP6</accession>
<dbReference type="GO" id="GO:0071526">
    <property type="term" value="P:semaphorin-plexin signaling pathway"/>
    <property type="evidence" value="ECO:0007669"/>
    <property type="project" value="TreeGrafter"/>
</dbReference>
<name>Q98VP6_VACCV</name>
<dbReference type="GO" id="GO:0005886">
    <property type="term" value="C:plasma membrane"/>
    <property type="evidence" value="ECO:0007669"/>
    <property type="project" value="TreeGrafter"/>
</dbReference>
<organism evidence="3">
    <name type="scientific">Vaccinia virus</name>
    <name type="common">VACV</name>
    <name type="synonym">Orthopoxvirus vaccinia</name>
    <dbReference type="NCBI Taxonomy" id="10245"/>
    <lineage>
        <taxon>Viruses</taxon>
        <taxon>Varidnaviria</taxon>
        <taxon>Bamfordvirae</taxon>
        <taxon>Nucleocytoviricota</taxon>
        <taxon>Pokkesviricetes</taxon>
        <taxon>Chitovirales</taxon>
        <taxon>Poxviridae</taxon>
        <taxon>Chordopoxvirinae</taxon>
        <taxon>Orthopoxvirus</taxon>
    </lineage>
</organism>
<dbReference type="InterPro" id="IPR036352">
    <property type="entry name" value="Semap_dom_sf"/>
</dbReference>
<dbReference type="Gene3D" id="2.130.10.10">
    <property type="entry name" value="YVTN repeat-like/Quinoprotein amine dehydrogenase"/>
    <property type="match status" value="1"/>
</dbReference>
<dbReference type="Pfam" id="PF01403">
    <property type="entry name" value="Sema"/>
    <property type="match status" value="1"/>
</dbReference>
<dbReference type="PROSITE" id="PS51004">
    <property type="entry name" value="SEMA"/>
    <property type="match status" value="1"/>
</dbReference>
<dbReference type="InterPro" id="IPR001627">
    <property type="entry name" value="Semap_dom"/>
</dbReference>
<sequence length="416" mass="47126">MIPLLFILFYFANGIEWHKFETSEEIISTYLLDDVLYTGVNGAVYTFSNNKLNKTGLTNNNYITTSIKVEDADKDTLVCGTNNGNPKCWKIDGSDDPKHRGRGYAPYQNSKVTIISHNGCVLSDINISKEGIKRWRRFDGPCGYDLFTADNVIPKDGLRGAFVDKDGTYDKVYILFTDTIGSKRIVKIPYIAQMCLNDEGGPSSLSSHRWSTFLKVELECDIDGRSYRQIIHSRTIKTDNDTILYVFFDSPYSKSALCTYSMNTIKQSFSTSKLEGYTKQLPSPAPGICLPAGKVVPHTTFEVIEKYNVLDDIIKPLSNQPIFEGPSGVKWFDIKEKENEHREYRIYFIKENSIYSFDTKSKQTRSSQVDARLFSVMVTSKPLFIADIGIGVGMPRMKKYLKCNLNSSTPHDNEQT</sequence>
<gene>
    <name evidence="3" type="primary">A39R</name>
</gene>
<dbReference type="EMBL" id="AJ309297">
    <property type="protein sequence ID" value="CAC37361.1"/>
    <property type="molecule type" value="Genomic_DNA"/>
</dbReference>
<dbReference type="SMART" id="SM00630">
    <property type="entry name" value="Sema"/>
    <property type="match status" value="1"/>
</dbReference>
<dbReference type="GO" id="GO:0045499">
    <property type="term" value="F:chemorepellent activity"/>
    <property type="evidence" value="ECO:0007669"/>
    <property type="project" value="TreeGrafter"/>
</dbReference>
<dbReference type="SUPFAM" id="SSF101912">
    <property type="entry name" value="Sema domain"/>
    <property type="match status" value="1"/>
</dbReference>
<reference evidence="3" key="1">
    <citation type="journal article" date="2001" name="J. Gen. Virol.">
        <title>Vaccinia virus semaphorin A39R is a 50-55 kDa secreted glycoprotein that affects the outcome of infection in a murine intradermal model.</title>
        <authorList>
            <person name="Gardner J.D."/>
            <person name="Tscharke D.C."/>
            <person name="Reading P.C."/>
            <person name="Smith G.L."/>
        </authorList>
    </citation>
    <scope>NUCLEOTIDE SEQUENCE</scope>
    <source>
        <strain evidence="3">Buffalopox</strain>
    </source>
</reference>
<proteinExistence type="predicted"/>
<comment type="caution">
    <text evidence="1">Lacks conserved residue(s) required for the propagation of feature annotation.</text>
</comment>
<dbReference type="GO" id="GO:0030215">
    <property type="term" value="F:semaphorin receptor binding"/>
    <property type="evidence" value="ECO:0007669"/>
    <property type="project" value="InterPro"/>
</dbReference>
<dbReference type="InterPro" id="IPR027231">
    <property type="entry name" value="Semaphorin"/>
</dbReference>
<dbReference type="GO" id="GO:0005178">
    <property type="term" value="F:integrin binding"/>
    <property type="evidence" value="ECO:0007669"/>
    <property type="project" value="TreeGrafter"/>
</dbReference>
<protein>
    <submittedName>
        <fullName evidence="3">Semaphorin</fullName>
    </submittedName>
</protein>
<evidence type="ECO:0000313" key="3">
    <source>
        <dbReference type="EMBL" id="CAC37361.1"/>
    </source>
</evidence>
<dbReference type="GO" id="GO:0007229">
    <property type="term" value="P:integrin-mediated signaling pathway"/>
    <property type="evidence" value="ECO:0007669"/>
    <property type="project" value="TreeGrafter"/>
</dbReference>
<dbReference type="GO" id="GO:0030335">
    <property type="term" value="P:positive regulation of cell migration"/>
    <property type="evidence" value="ECO:0007669"/>
    <property type="project" value="TreeGrafter"/>
</dbReference>
<feature type="domain" description="Sema" evidence="2">
    <location>
        <begin position="1"/>
        <end position="416"/>
    </location>
</feature>
<dbReference type="PANTHER" id="PTHR11036">
    <property type="entry name" value="SEMAPHORIN"/>
    <property type="match status" value="1"/>
</dbReference>
<dbReference type="PANTHER" id="PTHR11036:SF80">
    <property type="entry name" value="SEMAPHORIN-7A"/>
    <property type="match status" value="1"/>
</dbReference>
<dbReference type="InterPro" id="IPR015943">
    <property type="entry name" value="WD40/YVTN_repeat-like_dom_sf"/>
</dbReference>